<reference evidence="2" key="1">
    <citation type="submission" date="2020-08" db="EMBL/GenBank/DDBJ databases">
        <title>Genomic Encyclopedia of Type Strains, Phase IV (KMG-IV): sequencing the most valuable type-strain genomes for metagenomic binning, comparative biology and taxonomic classification.</title>
        <authorList>
            <person name="Goeker M."/>
        </authorList>
    </citation>
    <scope>NUCLEOTIDE SEQUENCE [LARGE SCALE GENOMIC DNA]</scope>
    <source>
        <strain evidence="2">DSM 105720</strain>
    </source>
</reference>
<feature type="signal peptide" evidence="1">
    <location>
        <begin position="1"/>
        <end position="18"/>
    </location>
</feature>
<evidence type="ECO:0008006" key="4">
    <source>
        <dbReference type="Google" id="ProtNLM"/>
    </source>
</evidence>
<keyword evidence="1" id="KW-0732">Signal</keyword>
<proteinExistence type="predicted"/>
<dbReference type="AlphaFoldDB" id="A0A840CWU9"/>
<evidence type="ECO:0000313" key="2">
    <source>
        <dbReference type="EMBL" id="MBB4044350.1"/>
    </source>
</evidence>
<gene>
    <name evidence="2" type="ORF">GGR06_002144</name>
</gene>
<dbReference type="RefSeq" id="WP_148298450.1">
    <property type="nucleotide sequence ID" value="NZ_JACIER010000008.1"/>
</dbReference>
<evidence type="ECO:0000313" key="3">
    <source>
        <dbReference type="Proteomes" id="UP000560658"/>
    </source>
</evidence>
<keyword evidence="3" id="KW-1185">Reference proteome</keyword>
<evidence type="ECO:0000256" key="1">
    <source>
        <dbReference type="SAM" id="SignalP"/>
    </source>
</evidence>
<accession>A0A840CWU9</accession>
<sequence>MKNLITLLMLFGVVAVQATEPVIRSLEGGKYQLETGPVTMTVDGAMGGRILSFRHGDREVVSQSTFPESFGSTFWTSPQSEWNWPPVPEYDKMPYTVERSDRVLVMTSHLSPKHYYRIRKEFRPETRGIAITYIITNESAETRRVAPWEITRVPNEGLIFFDTPTESISPTDLIAFTAKHDLAWYRTDVRDNNRKVNADGHGWLAYLTADNLLFVKQFPDLNAGQAAPNEAEIQVYVNRGKTFIEIENQGAYTKLAPGESLSYTVIWNLQPAQDNPKQLAATIKNIIN</sequence>
<name>A0A840CWU9_9BACE</name>
<organism evidence="2 3">
    <name type="scientific">Bacteroides reticulotermitis</name>
    <dbReference type="NCBI Taxonomy" id="1133319"/>
    <lineage>
        <taxon>Bacteria</taxon>
        <taxon>Pseudomonadati</taxon>
        <taxon>Bacteroidota</taxon>
        <taxon>Bacteroidia</taxon>
        <taxon>Bacteroidales</taxon>
        <taxon>Bacteroidaceae</taxon>
        <taxon>Bacteroides</taxon>
    </lineage>
</organism>
<dbReference type="EMBL" id="JACIER010000008">
    <property type="protein sequence ID" value="MBB4044350.1"/>
    <property type="molecule type" value="Genomic_DNA"/>
</dbReference>
<protein>
    <recommendedName>
        <fullName evidence="4">DUF4380 domain-containing protein</fullName>
    </recommendedName>
</protein>
<feature type="chain" id="PRO_5033049249" description="DUF4380 domain-containing protein" evidence="1">
    <location>
        <begin position="19"/>
        <end position="288"/>
    </location>
</feature>
<dbReference type="Proteomes" id="UP000560658">
    <property type="component" value="Unassembled WGS sequence"/>
</dbReference>
<comment type="caution">
    <text evidence="2">The sequence shown here is derived from an EMBL/GenBank/DDBJ whole genome shotgun (WGS) entry which is preliminary data.</text>
</comment>